<gene>
    <name evidence="2" type="ORF">CCACVL1_16045</name>
</gene>
<dbReference type="Proteomes" id="UP000188268">
    <property type="component" value="Unassembled WGS sequence"/>
</dbReference>
<evidence type="ECO:0000313" key="2">
    <source>
        <dbReference type="EMBL" id="OMO75771.1"/>
    </source>
</evidence>
<evidence type="ECO:0000256" key="1">
    <source>
        <dbReference type="SAM" id="Phobius"/>
    </source>
</evidence>
<evidence type="ECO:0000313" key="3">
    <source>
        <dbReference type="Proteomes" id="UP000188268"/>
    </source>
</evidence>
<dbReference type="AlphaFoldDB" id="A0A1R3HZU3"/>
<dbReference type="GO" id="GO:0016874">
    <property type="term" value="F:ligase activity"/>
    <property type="evidence" value="ECO:0007669"/>
    <property type="project" value="UniProtKB-KW"/>
</dbReference>
<name>A0A1R3HZU3_COCAP</name>
<dbReference type="Gramene" id="OMO75771">
    <property type="protein sequence ID" value="OMO75771"/>
    <property type="gene ID" value="CCACVL1_16045"/>
</dbReference>
<dbReference type="EMBL" id="AWWV01010962">
    <property type="protein sequence ID" value="OMO75771.1"/>
    <property type="molecule type" value="Genomic_DNA"/>
</dbReference>
<keyword evidence="1" id="KW-0812">Transmembrane</keyword>
<keyword evidence="3" id="KW-1185">Reference proteome</keyword>
<keyword evidence="1" id="KW-1133">Transmembrane helix</keyword>
<reference evidence="2 3" key="1">
    <citation type="submission" date="2013-09" db="EMBL/GenBank/DDBJ databases">
        <title>Corchorus capsularis genome sequencing.</title>
        <authorList>
            <person name="Alam M."/>
            <person name="Haque M.S."/>
            <person name="Islam M.S."/>
            <person name="Emdad E.M."/>
            <person name="Islam M.M."/>
            <person name="Ahmed B."/>
            <person name="Halim A."/>
            <person name="Hossen Q.M.M."/>
            <person name="Hossain M.Z."/>
            <person name="Ahmed R."/>
            <person name="Khan M.M."/>
            <person name="Islam R."/>
            <person name="Rashid M.M."/>
            <person name="Khan S.A."/>
            <person name="Rahman M.S."/>
            <person name="Alam M."/>
        </authorList>
    </citation>
    <scope>NUCLEOTIDE SEQUENCE [LARGE SCALE GENOMIC DNA]</scope>
    <source>
        <strain evidence="3">cv. CVL-1</strain>
        <tissue evidence="2">Whole seedling</tissue>
    </source>
</reference>
<keyword evidence="1" id="KW-0472">Membrane</keyword>
<feature type="transmembrane region" description="Helical" evidence="1">
    <location>
        <begin position="27"/>
        <end position="45"/>
    </location>
</feature>
<accession>A0A1R3HZU3</accession>
<keyword evidence="2" id="KW-0436">Ligase</keyword>
<proteinExistence type="predicted"/>
<organism evidence="2 3">
    <name type="scientific">Corchorus capsularis</name>
    <name type="common">Jute</name>
    <dbReference type="NCBI Taxonomy" id="210143"/>
    <lineage>
        <taxon>Eukaryota</taxon>
        <taxon>Viridiplantae</taxon>
        <taxon>Streptophyta</taxon>
        <taxon>Embryophyta</taxon>
        <taxon>Tracheophyta</taxon>
        <taxon>Spermatophyta</taxon>
        <taxon>Magnoliopsida</taxon>
        <taxon>eudicotyledons</taxon>
        <taxon>Gunneridae</taxon>
        <taxon>Pentapetalae</taxon>
        <taxon>rosids</taxon>
        <taxon>malvids</taxon>
        <taxon>Malvales</taxon>
        <taxon>Malvaceae</taxon>
        <taxon>Grewioideae</taxon>
        <taxon>Apeibeae</taxon>
        <taxon>Corchorus</taxon>
    </lineage>
</organism>
<sequence>MARPKAEDAKSPKFQIPKFPKFKSIRFLLFLNHLVFFPFCLFQATRTSELTLTPLLDLDSARRPVEILRTPDTFIDQIEFIVRLPMIFHYY</sequence>
<protein>
    <submittedName>
        <fullName evidence="2">Putative ubiquitin-protein ligase E3 component (UBR1)</fullName>
    </submittedName>
</protein>
<comment type="caution">
    <text evidence="2">The sequence shown here is derived from an EMBL/GenBank/DDBJ whole genome shotgun (WGS) entry which is preliminary data.</text>
</comment>